<name>A0A0M2SUT4_9BACI</name>
<reference evidence="1 2" key="1">
    <citation type="submission" date="2015-04" db="EMBL/GenBank/DDBJ databases">
        <title>Taxonomic description and genome sequence of Bacillus campisalis sp. nov., a novel member of the genus Bacillus isolated from solar saltern.</title>
        <authorList>
            <person name="Mathan Kumar R."/>
            <person name="Kaur G."/>
            <person name="Kumar A."/>
            <person name="Singh N.K."/>
            <person name="Kaur N."/>
            <person name="Kumar N."/>
            <person name="Mayilraj S."/>
        </authorList>
    </citation>
    <scope>NUCLEOTIDE SEQUENCE [LARGE SCALE GENOMIC DNA]</scope>
    <source>
        <strain evidence="1 2">SA2-6</strain>
    </source>
</reference>
<protein>
    <submittedName>
        <fullName evidence="1">Uncharacterized protein</fullName>
    </submittedName>
</protein>
<dbReference type="PATRIC" id="fig|1408103.3.peg.2569"/>
<dbReference type="AlphaFoldDB" id="A0A0M2SUT4"/>
<dbReference type="OrthoDB" id="2887807at2"/>
<keyword evidence="2" id="KW-1185">Reference proteome</keyword>
<evidence type="ECO:0000313" key="2">
    <source>
        <dbReference type="Proteomes" id="UP000034166"/>
    </source>
</evidence>
<dbReference type="RefSeq" id="WP_046524040.1">
    <property type="nucleotide sequence ID" value="NZ_LAYY01000011.1"/>
</dbReference>
<dbReference type="EMBL" id="LAYY01000011">
    <property type="protein sequence ID" value="KKK37918.1"/>
    <property type="molecule type" value="Genomic_DNA"/>
</dbReference>
<organism evidence="1 2">
    <name type="scientific">Mesobacillus campisalis</name>
    <dbReference type="NCBI Taxonomy" id="1408103"/>
    <lineage>
        <taxon>Bacteria</taxon>
        <taxon>Bacillati</taxon>
        <taxon>Bacillota</taxon>
        <taxon>Bacilli</taxon>
        <taxon>Bacillales</taxon>
        <taxon>Bacillaceae</taxon>
        <taxon>Mesobacillus</taxon>
    </lineage>
</organism>
<sequence>MRESKNCHRRFSVLEENVGFLTDDGVDVFIAGARFQKTISCGHMEFPAENHDIILASLIEKRSELPTPKTLYINLMNF</sequence>
<evidence type="ECO:0000313" key="1">
    <source>
        <dbReference type="EMBL" id="KKK37918.1"/>
    </source>
</evidence>
<proteinExistence type="predicted"/>
<comment type="caution">
    <text evidence="1">The sequence shown here is derived from an EMBL/GenBank/DDBJ whole genome shotgun (WGS) entry which is preliminary data.</text>
</comment>
<accession>A0A0M2SUT4</accession>
<dbReference type="Proteomes" id="UP000034166">
    <property type="component" value="Unassembled WGS sequence"/>
</dbReference>
<gene>
    <name evidence="1" type="ORF">WQ57_11430</name>
</gene>